<evidence type="ECO:0000313" key="3">
    <source>
        <dbReference type="Proteomes" id="UP001177295"/>
    </source>
</evidence>
<dbReference type="Gene3D" id="3.30.700.10">
    <property type="entry name" value="Glycoprotein, Type 4 Pilin"/>
    <property type="match status" value="1"/>
</dbReference>
<sequence length="132" mass="15125">MKRNGFTVIELLVVIAVLGVGCWLFFSEKMKLDAVQRDNQRKVAINAMYYSLEEYYYAKFGYYPQTIDSKTLRTVDPELFTDPTGIKFGKSGADYSYNSTGCSTDGKCTGYTLLSTMEREGDYRKQNREHKS</sequence>
<dbReference type="PROSITE" id="PS51257">
    <property type="entry name" value="PROKAR_LIPOPROTEIN"/>
    <property type="match status" value="1"/>
</dbReference>
<dbReference type="InterPro" id="IPR045584">
    <property type="entry name" value="Pilin-like"/>
</dbReference>
<keyword evidence="1" id="KW-1133">Transmembrane helix</keyword>
<name>A0ABY8WYD3_9BACT</name>
<proteinExistence type="predicted"/>
<reference evidence="2 3" key="1">
    <citation type="journal article" date="2023" name="Cell">
        <title>Genetic manipulation of Patescibacteria provides mechanistic insights into microbial dark matter and the epibiotic lifestyle.</title>
        <authorList>
            <person name="Wang Y."/>
            <person name="Gallagher L.A."/>
            <person name="Andrade P.A."/>
            <person name="Liu A."/>
            <person name="Humphreys I.R."/>
            <person name="Turkarslan S."/>
            <person name="Cutler K.J."/>
            <person name="Arrieta-Ortiz M.L."/>
            <person name="Li Y."/>
            <person name="Radey M.C."/>
            <person name="McLean J.S."/>
            <person name="Cong Q."/>
            <person name="Baker D."/>
            <person name="Baliga N.S."/>
            <person name="Peterson S.B."/>
            <person name="Mougous J.D."/>
        </authorList>
    </citation>
    <scope>NUCLEOTIDE SEQUENCE [LARGE SCALE GENOMIC DNA]</scope>
    <source>
        <strain evidence="2 3">ML1</strain>
    </source>
</reference>
<dbReference type="RefSeq" id="WP_376753896.1">
    <property type="nucleotide sequence ID" value="NZ_CP124550.1"/>
</dbReference>
<keyword evidence="1" id="KW-0812">Transmembrane</keyword>
<dbReference type="InterPro" id="IPR012902">
    <property type="entry name" value="N_methyl_site"/>
</dbReference>
<protein>
    <submittedName>
        <fullName evidence="2">Type II secretion system GspH family protein</fullName>
    </submittedName>
</protein>
<dbReference type="NCBIfam" id="TIGR02532">
    <property type="entry name" value="IV_pilin_GFxxxE"/>
    <property type="match status" value="1"/>
</dbReference>
<evidence type="ECO:0000256" key="1">
    <source>
        <dbReference type="SAM" id="Phobius"/>
    </source>
</evidence>
<accession>A0ABY8WYD3</accession>
<dbReference type="Pfam" id="PF07963">
    <property type="entry name" value="N_methyl"/>
    <property type="match status" value="1"/>
</dbReference>
<keyword evidence="1" id="KW-0472">Membrane</keyword>
<dbReference type="Proteomes" id="UP001177295">
    <property type="component" value="Chromosome"/>
</dbReference>
<keyword evidence="3" id="KW-1185">Reference proteome</keyword>
<feature type="transmembrane region" description="Helical" evidence="1">
    <location>
        <begin position="6"/>
        <end position="26"/>
    </location>
</feature>
<dbReference type="EMBL" id="CP124550">
    <property type="protein sequence ID" value="WIO46366.1"/>
    <property type="molecule type" value="Genomic_DNA"/>
</dbReference>
<dbReference type="SUPFAM" id="SSF54523">
    <property type="entry name" value="Pili subunits"/>
    <property type="match status" value="1"/>
</dbReference>
<organism evidence="2 3">
    <name type="scientific">Candidatus Southlakia epibionticum</name>
    <dbReference type="NCBI Taxonomy" id="3043284"/>
    <lineage>
        <taxon>Bacteria</taxon>
        <taxon>Candidatus Saccharimonadota</taxon>
        <taxon>Candidatus Saccharimonadia</taxon>
        <taxon>Candidatus Saccharimonadales</taxon>
        <taxon>Candidatus Saccharimonadaceae</taxon>
        <taxon>Candidatus Southlakia</taxon>
    </lineage>
</organism>
<gene>
    <name evidence="2" type="ORF">SEML1_0768</name>
</gene>
<evidence type="ECO:0000313" key="2">
    <source>
        <dbReference type="EMBL" id="WIO46366.1"/>
    </source>
</evidence>